<evidence type="ECO:0000313" key="3">
    <source>
        <dbReference type="EMBL" id="MEP0946681.1"/>
    </source>
</evidence>
<dbReference type="PANTHER" id="PTHR10794:SF94">
    <property type="entry name" value="ESTERASE YHET-RELATED"/>
    <property type="match status" value="1"/>
</dbReference>
<keyword evidence="3" id="KW-0378">Hydrolase</keyword>
<dbReference type="Gene3D" id="3.40.50.1820">
    <property type="entry name" value="alpha/beta hydrolase"/>
    <property type="match status" value="1"/>
</dbReference>
<dbReference type="InterPro" id="IPR050960">
    <property type="entry name" value="AB_hydrolase_4_sf"/>
</dbReference>
<protein>
    <submittedName>
        <fullName evidence="3">Alpha/beta fold hydrolase</fullName>
    </submittedName>
</protein>
<dbReference type="PANTHER" id="PTHR10794">
    <property type="entry name" value="ABHYDROLASE DOMAIN-CONTAINING PROTEIN"/>
    <property type="match status" value="1"/>
</dbReference>
<evidence type="ECO:0000313" key="4">
    <source>
        <dbReference type="Proteomes" id="UP001482513"/>
    </source>
</evidence>
<evidence type="ECO:0000256" key="1">
    <source>
        <dbReference type="ARBA" id="ARBA00010884"/>
    </source>
</evidence>
<proteinExistence type="inferred from homology"/>
<dbReference type="InterPro" id="IPR000073">
    <property type="entry name" value="AB_hydrolase_1"/>
</dbReference>
<keyword evidence="4" id="KW-1185">Reference proteome</keyword>
<comment type="similarity">
    <text evidence="1">Belongs to the AB hydrolase superfamily. AB hydrolase 4 family.</text>
</comment>
<accession>A0ABV0K2E8</accession>
<organism evidence="3 4">
    <name type="scientific">Leptolyngbya subtilissima DQ-A4</name>
    <dbReference type="NCBI Taxonomy" id="2933933"/>
    <lineage>
        <taxon>Bacteria</taxon>
        <taxon>Bacillati</taxon>
        <taxon>Cyanobacteriota</taxon>
        <taxon>Cyanophyceae</taxon>
        <taxon>Leptolyngbyales</taxon>
        <taxon>Leptolyngbyaceae</taxon>
        <taxon>Leptolyngbya group</taxon>
        <taxon>Leptolyngbya</taxon>
    </lineage>
</organism>
<dbReference type="EMBL" id="JAMPKX010000002">
    <property type="protein sequence ID" value="MEP0946681.1"/>
    <property type="molecule type" value="Genomic_DNA"/>
</dbReference>
<dbReference type="Pfam" id="PF00561">
    <property type="entry name" value="Abhydrolase_1"/>
    <property type="match status" value="1"/>
</dbReference>
<dbReference type="SUPFAM" id="SSF53474">
    <property type="entry name" value="alpha/beta-Hydrolases"/>
    <property type="match status" value="1"/>
</dbReference>
<gene>
    <name evidence="3" type="ORF">NC992_07345</name>
</gene>
<evidence type="ECO:0000259" key="2">
    <source>
        <dbReference type="Pfam" id="PF00561"/>
    </source>
</evidence>
<name>A0ABV0K2E8_9CYAN</name>
<dbReference type="Proteomes" id="UP001482513">
    <property type="component" value="Unassembled WGS sequence"/>
</dbReference>
<dbReference type="RefSeq" id="WP_190696559.1">
    <property type="nucleotide sequence ID" value="NZ_JAMPKX010000002.1"/>
</dbReference>
<dbReference type="InterPro" id="IPR029058">
    <property type="entry name" value="AB_hydrolase_fold"/>
</dbReference>
<feature type="domain" description="AB hydrolase-1" evidence="2">
    <location>
        <begin position="66"/>
        <end position="316"/>
    </location>
</feature>
<comment type="caution">
    <text evidence="3">The sequence shown here is derived from an EMBL/GenBank/DDBJ whole genome shotgun (WGS) entry which is preliminary data.</text>
</comment>
<dbReference type="PIRSF" id="PIRSF005211">
    <property type="entry name" value="Ab_hydro_YheT"/>
    <property type="match status" value="1"/>
</dbReference>
<reference evidence="3 4" key="1">
    <citation type="submission" date="2022-04" db="EMBL/GenBank/DDBJ databases">
        <title>Positive selection, recombination, and allopatry shape intraspecific diversity of widespread and dominant cyanobacteria.</title>
        <authorList>
            <person name="Wei J."/>
            <person name="Shu W."/>
            <person name="Hu C."/>
        </authorList>
    </citation>
    <scope>NUCLEOTIDE SEQUENCE [LARGE SCALE GENOMIC DNA]</scope>
    <source>
        <strain evidence="3 4">DQ-A4</strain>
    </source>
</reference>
<dbReference type="InterPro" id="IPR012020">
    <property type="entry name" value="ABHD4"/>
</dbReference>
<sequence length="348" mass="38394">MPPFVPPWFLQNGLAMTLYTTLVSSQTWPQSIDLPPVTYQDHIFTGQGDVPIFGRWTVPERSKGTIVATYGITGSLDDQWQLEILGRKAHHQGYGLVVFDWRAHGKTADLSPTLTSDGIYEGEDYVALAAQAKALGCAPPFWFMGYSLSGQLALWGAKAAMQLPSDSGLAPGDIAGVVVICPSLDSNRSLRYLTADPLGKFLERSIAQELKRLAQRLYEAHPDHFDLAAIDRANSIWGFDHELVIPRLGFASVEDYYNASSPLPFMADLTTPTLILYAADDPLFSPEIIPDLKKVCAANPKIDLMLTDYGGHVGYYNGSAGQRQAGDSDPWWAWNRALDWVERQTTLD</sequence>
<dbReference type="GO" id="GO:0016787">
    <property type="term" value="F:hydrolase activity"/>
    <property type="evidence" value="ECO:0007669"/>
    <property type="project" value="UniProtKB-KW"/>
</dbReference>